<dbReference type="Pfam" id="PF02518">
    <property type="entry name" value="HATPase_c"/>
    <property type="match status" value="1"/>
</dbReference>
<dbReference type="InterPro" id="IPR001610">
    <property type="entry name" value="PAC"/>
</dbReference>
<accession>A0AAW9QIW2</accession>
<keyword evidence="8" id="KW-0067">ATP-binding</keyword>
<dbReference type="InterPro" id="IPR004358">
    <property type="entry name" value="Sig_transdc_His_kin-like_C"/>
</dbReference>
<dbReference type="PANTHER" id="PTHR43065:SF42">
    <property type="entry name" value="TWO-COMPONENT SENSOR PPRA"/>
    <property type="match status" value="1"/>
</dbReference>
<sequence length="521" mass="56741">MSLADELAATRIELQRLQRLFRSAFSHQFQFMAILSPQGHVVDYNEQFAPGARLPRQEVVGQLFWETAWWRDHPQIVEAWPLRLQAAAQSDAPVVYHDMFTSPDGEPRWAEAAVHALRDEQGRPEGFVVQATDTTERRRAEALREAVEQRLHDAQTLHAIGTLAGGIAHDFNNILGAIRGNLVLALDSLPADHAARPPLAQIERASLRGRSLVRQILEFSRKEVGVLHLQPLQPLVEEAVSLLRPTLAPGVRLQTRLDAAAVWARVNASQIHQVLVNLCTNAWQALPKAGGEITVGLERLADGKVHLWVADDGAGMDAETQRRIFEPFFTTKPVDAGTGLGMSVVHGIVTAHGGTVEVDSAPGRGTTVHVHLPSAQGEAEAGGADPEDPQAELGAGRHVLYLDDDEVMATIAGQLLQRGGYRVTTHVDSDEALAALRLPDHGIDAVVTDFNMPGRNGLDIVRMLDDLAPGVPVVLTSGYIDDRLRAAAARLGVTRLLNKEDLREELCRTVDAALRVADDGR</sequence>
<dbReference type="SUPFAM" id="SSF47384">
    <property type="entry name" value="Homodimeric domain of signal transducing histidine kinase"/>
    <property type="match status" value="1"/>
</dbReference>
<comment type="catalytic activity">
    <reaction evidence="1">
        <text>ATP + protein L-histidine = ADP + protein N-phospho-L-histidine.</text>
        <dbReference type="EC" id="2.7.13.3"/>
    </reaction>
</comment>
<dbReference type="InterPro" id="IPR035965">
    <property type="entry name" value="PAS-like_dom_sf"/>
</dbReference>
<dbReference type="Gene3D" id="1.10.287.130">
    <property type="match status" value="1"/>
</dbReference>
<dbReference type="InterPro" id="IPR013656">
    <property type="entry name" value="PAS_4"/>
</dbReference>
<protein>
    <recommendedName>
        <fullName evidence="2">histidine kinase</fullName>
        <ecNumber evidence="2">2.7.13.3</ecNumber>
    </recommendedName>
</protein>
<proteinExistence type="predicted"/>
<dbReference type="EMBL" id="JAZIBG010000039">
    <property type="protein sequence ID" value="MEF7616298.1"/>
    <property type="molecule type" value="Genomic_DNA"/>
</dbReference>
<dbReference type="InterPro" id="IPR003594">
    <property type="entry name" value="HATPase_dom"/>
</dbReference>
<dbReference type="GO" id="GO:0000155">
    <property type="term" value="F:phosphorelay sensor kinase activity"/>
    <property type="evidence" value="ECO:0007669"/>
    <property type="project" value="InterPro"/>
</dbReference>
<dbReference type="SUPFAM" id="SSF55785">
    <property type="entry name" value="PYP-like sensor domain (PAS domain)"/>
    <property type="match status" value="1"/>
</dbReference>
<dbReference type="InterPro" id="IPR011006">
    <property type="entry name" value="CheY-like_superfamily"/>
</dbReference>
<dbReference type="Proteomes" id="UP001336250">
    <property type="component" value="Unassembled WGS sequence"/>
</dbReference>
<name>A0AAW9QIW2_9BURK</name>
<dbReference type="InterPro" id="IPR000700">
    <property type="entry name" value="PAS-assoc_C"/>
</dbReference>
<keyword evidence="9" id="KW-1185">Reference proteome</keyword>
<dbReference type="PROSITE" id="PS50109">
    <property type="entry name" value="HIS_KIN"/>
    <property type="match status" value="1"/>
</dbReference>
<keyword evidence="3 4" id="KW-0597">Phosphoprotein</keyword>
<dbReference type="SMART" id="SM00448">
    <property type="entry name" value="REC"/>
    <property type="match status" value="1"/>
</dbReference>
<evidence type="ECO:0000259" key="7">
    <source>
        <dbReference type="PROSITE" id="PS50113"/>
    </source>
</evidence>
<dbReference type="Gene3D" id="3.30.565.10">
    <property type="entry name" value="Histidine kinase-like ATPase, C-terminal domain"/>
    <property type="match status" value="1"/>
</dbReference>
<evidence type="ECO:0000256" key="4">
    <source>
        <dbReference type="PROSITE-ProRule" id="PRU00169"/>
    </source>
</evidence>
<dbReference type="CDD" id="cd00082">
    <property type="entry name" value="HisKA"/>
    <property type="match status" value="1"/>
</dbReference>
<comment type="caution">
    <text evidence="8">The sequence shown here is derived from an EMBL/GenBank/DDBJ whole genome shotgun (WGS) entry which is preliminary data.</text>
</comment>
<reference evidence="8 9" key="1">
    <citation type="submission" date="2024-02" db="EMBL/GenBank/DDBJ databases">
        <title>Genome sequence of Aquincola sp. MAHUQ-54.</title>
        <authorList>
            <person name="Huq M.A."/>
        </authorList>
    </citation>
    <scope>NUCLEOTIDE SEQUENCE [LARGE SCALE GENOMIC DNA]</scope>
    <source>
        <strain evidence="8 9">MAHUQ-54</strain>
    </source>
</reference>
<dbReference type="SUPFAM" id="SSF55874">
    <property type="entry name" value="ATPase domain of HSP90 chaperone/DNA topoisomerase II/histidine kinase"/>
    <property type="match status" value="1"/>
</dbReference>
<organism evidence="8 9">
    <name type="scientific">Aquincola agrisoli</name>
    <dbReference type="NCBI Taxonomy" id="3119538"/>
    <lineage>
        <taxon>Bacteria</taxon>
        <taxon>Pseudomonadati</taxon>
        <taxon>Pseudomonadota</taxon>
        <taxon>Betaproteobacteria</taxon>
        <taxon>Burkholderiales</taxon>
        <taxon>Sphaerotilaceae</taxon>
        <taxon>Aquincola</taxon>
    </lineage>
</organism>
<dbReference type="EC" id="2.7.13.3" evidence="2"/>
<dbReference type="InterPro" id="IPR001789">
    <property type="entry name" value="Sig_transdc_resp-reg_receiver"/>
</dbReference>
<dbReference type="SMART" id="SM00388">
    <property type="entry name" value="HisKA"/>
    <property type="match status" value="1"/>
</dbReference>
<dbReference type="PROSITE" id="PS50110">
    <property type="entry name" value="RESPONSE_REGULATORY"/>
    <property type="match status" value="1"/>
</dbReference>
<dbReference type="InterPro" id="IPR003661">
    <property type="entry name" value="HisK_dim/P_dom"/>
</dbReference>
<dbReference type="RefSeq" id="WP_332291758.1">
    <property type="nucleotide sequence ID" value="NZ_JAZIBG010000039.1"/>
</dbReference>
<dbReference type="Gene3D" id="3.40.50.2300">
    <property type="match status" value="1"/>
</dbReference>
<dbReference type="PRINTS" id="PR00344">
    <property type="entry name" value="BCTRLSENSOR"/>
</dbReference>
<evidence type="ECO:0000256" key="1">
    <source>
        <dbReference type="ARBA" id="ARBA00000085"/>
    </source>
</evidence>
<dbReference type="InterPro" id="IPR000014">
    <property type="entry name" value="PAS"/>
</dbReference>
<evidence type="ECO:0000259" key="5">
    <source>
        <dbReference type="PROSITE" id="PS50109"/>
    </source>
</evidence>
<evidence type="ECO:0000256" key="3">
    <source>
        <dbReference type="ARBA" id="ARBA00022553"/>
    </source>
</evidence>
<evidence type="ECO:0000313" key="9">
    <source>
        <dbReference type="Proteomes" id="UP001336250"/>
    </source>
</evidence>
<feature type="modified residue" description="4-aspartylphosphate" evidence="4">
    <location>
        <position position="449"/>
    </location>
</feature>
<evidence type="ECO:0000313" key="8">
    <source>
        <dbReference type="EMBL" id="MEF7616298.1"/>
    </source>
</evidence>
<dbReference type="SMART" id="SM00091">
    <property type="entry name" value="PAS"/>
    <property type="match status" value="1"/>
</dbReference>
<dbReference type="SMART" id="SM00387">
    <property type="entry name" value="HATPase_c"/>
    <property type="match status" value="1"/>
</dbReference>
<dbReference type="InterPro" id="IPR005467">
    <property type="entry name" value="His_kinase_dom"/>
</dbReference>
<evidence type="ECO:0000256" key="2">
    <source>
        <dbReference type="ARBA" id="ARBA00012438"/>
    </source>
</evidence>
<evidence type="ECO:0000259" key="6">
    <source>
        <dbReference type="PROSITE" id="PS50110"/>
    </source>
</evidence>
<dbReference type="SMART" id="SM00086">
    <property type="entry name" value="PAC"/>
    <property type="match status" value="1"/>
</dbReference>
<dbReference type="CDD" id="cd00130">
    <property type="entry name" value="PAS"/>
    <property type="match status" value="1"/>
</dbReference>
<dbReference type="PANTHER" id="PTHR43065">
    <property type="entry name" value="SENSOR HISTIDINE KINASE"/>
    <property type="match status" value="1"/>
</dbReference>
<dbReference type="GO" id="GO:0005524">
    <property type="term" value="F:ATP binding"/>
    <property type="evidence" value="ECO:0007669"/>
    <property type="project" value="UniProtKB-KW"/>
</dbReference>
<dbReference type="InterPro" id="IPR036890">
    <property type="entry name" value="HATPase_C_sf"/>
</dbReference>
<dbReference type="Pfam" id="PF00072">
    <property type="entry name" value="Response_reg"/>
    <property type="match status" value="1"/>
</dbReference>
<dbReference type="Pfam" id="PF00512">
    <property type="entry name" value="HisKA"/>
    <property type="match status" value="1"/>
</dbReference>
<dbReference type="Gene3D" id="3.30.450.20">
    <property type="entry name" value="PAS domain"/>
    <property type="match status" value="1"/>
</dbReference>
<dbReference type="NCBIfam" id="TIGR00229">
    <property type="entry name" value="sensory_box"/>
    <property type="match status" value="1"/>
</dbReference>
<dbReference type="InterPro" id="IPR036097">
    <property type="entry name" value="HisK_dim/P_sf"/>
</dbReference>
<dbReference type="Pfam" id="PF08448">
    <property type="entry name" value="PAS_4"/>
    <property type="match status" value="1"/>
</dbReference>
<dbReference type="SUPFAM" id="SSF52172">
    <property type="entry name" value="CheY-like"/>
    <property type="match status" value="1"/>
</dbReference>
<keyword evidence="8" id="KW-0547">Nucleotide-binding</keyword>
<dbReference type="AlphaFoldDB" id="A0AAW9QIW2"/>
<gene>
    <name evidence="8" type="ORF">V4F39_20455</name>
</gene>
<dbReference type="PROSITE" id="PS50113">
    <property type="entry name" value="PAC"/>
    <property type="match status" value="1"/>
</dbReference>
<feature type="domain" description="Histidine kinase" evidence="5">
    <location>
        <begin position="166"/>
        <end position="376"/>
    </location>
</feature>
<dbReference type="CDD" id="cd00156">
    <property type="entry name" value="REC"/>
    <property type="match status" value="1"/>
</dbReference>
<feature type="domain" description="PAC" evidence="7">
    <location>
        <begin position="90"/>
        <end position="146"/>
    </location>
</feature>
<feature type="domain" description="Response regulatory" evidence="6">
    <location>
        <begin position="398"/>
        <end position="514"/>
    </location>
</feature>